<proteinExistence type="predicted"/>
<feature type="region of interest" description="Disordered" evidence="1">
    <location>
        <begin position="1"/>
        <end position="137"/>
    </location>
</feature>
<evidence type="ECO:0000313" key="3">
    <source>
        <dbReference type="Proteomes" id="UP001408356"/>
    </source>
</evidence>
<feature type="compositionally biased region" description="Polar residues" evidence="1">
    <location>
        <begin position="42"/>
        <end position="57"/>
    </location>
</feature>
<dbReference type="EMBL" id="JARVKF010000418">
    <property type="protein sequence ID" value="KAK9415103.1"/>
    <property type="molecule type" value="Genomic_DNA"/>
</dbReference>
<feature type="compositionally biased region" description="Basic and acidic residues" evidence="1">
    <location>
        <begin position="82"/>
        <end position="93"/>
    </location>
</feature>
<protein>
    <submittedName>
        <fullName evidence="2">Uncharacterized protein</fullName>
    </submittedName>
</protein>
<reference evidence="2 3" key="1">
    <citation type="journal article" date="2024" name="J. Plant Pathol.">
        <title>Sequence and assembly of the genome of Seiridium unicorne, isolate CBS 538.82, causal agent of cypress canker disease.</title>
        <authorList>
            <person name="Scali E."/>
            <person name="Rocca G.D."/>
            <person name="Danti R."/>
            <person name="Garbelotto M."/>
            <person name="Barberini S."/>
            <person name="Baroncelli R."/>
            <person name="Emiliani G."/>
        </authorList>
    </citation>
    <scope>NUCLEOTIDE SEQUENCE [LARGE SCALE GENOMIC DNA]</scope>
    <source>
        <strain evidence="2 3">BM-138-508</strain>
    </source>
</reference>
<sequence>MPSGMLARRTVPLENTKGLVVEQSGDDAGSSSDSDDEGIPSISPNKLRSRTQPTLSIRRSPAKRPLAVEGGQLTRLSKKHKTSEPPKAPEKSRPRSSNGYPTPESSRTATAQRVDGTSPSDANSVCASLEDEDDNSVDPGLIAMVNHACGNRRHAESSGRPFCDETGPEDDESVISDIDLGDHTGAEPEQILDEPELEDMDLSVEPTNQGFTNHDQAVPLVQIRKPSELAGTGWSHELVGDQAVNDKSGGCLHGKELEPTQLLVHHTPAYDIYDNLGHPERKSATSELVTSKPFTSTMADLHRTGSGRLQTKRINSSRLRPGPSPTTSQATEAGRVETTLTLPRQSVEPEAVDKLDDHLPRLSQYICTQSSVEDVPRESQISRNESPHKVTQGDHETASESNSNSGLGISGRGEARLHGYQREAQYTIDNDDNLDHPAGSSVTISDDEKLFVSSGDEDADPSIHVATQFEQDVHQFRTHNHQDDDGPALSAAAATDSFVTIELSSTNIYKAKLLMKRLGWSAITKDWADHLTENYQPRTTPVKHLIRALERLERFVLAAPRAPPISDQNCFYREYDDVLKHFLVTIDGRIEYLRTKRLSFTYHTNPLNRDNEARQEVAIDLVRLVIPFVIRILGEAWELGGDVEDSFTEYTVQILAKLVGWLQKLYRPLLRELRIRPLNVGSSAKDVEAREALEPLLNKLQNLLREAPQRLQAKEKSQLKAESARHYRLRRQEEIIQQRHLEAEAKKRRRREQNRTVAQAIRGEAASFQQMPDPALWRREEEVALCNHLQGAYDHQPPQLPKLATIAYLLGHSEDEIKHKSRGLLAVMWSRVHPGQDNQNLVDELMRQWD</sequence>
<organism evidence="2 3">
    <name type="scientific">Seiridium unicorne</name>
    <dbReference type="NCBI Taxonomy" id="138068"/>
    <lineage>
        <taxon>Eukaryota</taxon>
        <taxon>Fungi</taxon>
        <taxon>Dikarya</taxon>
        <taxon>Ascomycota</taxon>
        <taxon>Pezizomycotina</taxon>
        <taxon>Sordariomycetes</taxon>
        <taxon>Xylariomycetidae</taxon>
        <taxon>Amphisphaeriales</taxon>
        <taxon>Sporocadaceae</taxon>
        <taxon>Seiridium</taxon>
    </lineage>
</organism>
<evidence type="ECO:0000256" key="1">
    <source>
        <dbReference type="SAM" id="MobiDB-lite"/>
    </source>
</evidence>
<name>A0ABR2UKF8_9PEZI</name>
<gene>
    <name evidence="2" type="ORF">SUNI508_01951</name>
</gene>
<keyword evidence="3" id="KW-1185">Reference proteome</keyword>
<feature type="compositionally biased region" description="Polar residues" evidence="1">
    <location>
        <begin position="95"/>
        <end position="126"/>
    </location>
</feature>
<accession>A0ABR2UKF8</accession>
<evidence type="ECO:0000313" key="2">
    <source>
        <dbReference type="EMBL" id="KAK9415103.1"/>
    </source>
</evidence>
<dbReference type="Proteomes" id="UP001408356">
    <property type="component" value="Unassembled WGS sequence"/>
</dbReference>
<feature type="compositionally biased region" description="Basic and acidic residues" evidence="1">
    <location>
        <begin position="385"/>
        <end position="398"/>
    </location>
</feature>
<feature type="region of interest" description="Disordered" evidence="1">
    <location>
        <begin position="312"/>
        <end position="338"/>
    </location>
</feature>
<feature type="region of interest" description="Disordered" evidence="1">
    <location>
        <begin position="427"/>
        <end position="446"/>
    </location>
</feature>
<comment type="caution">
    <text evidence="2">The sequence shown here is derived from an EMBL/GenBank/DDBJ whole genome shotgun (WGS) entry which is preliminary data.</text>
</comment>
<feature type="region of interest" description="Disordered" evidence="1">
    <location>
        <begin position="370"/>
        <end position="412"/>
    </location>
</feature>